<dbReference type="AlphaFoldDB" id="A0A8J7WFV3"/>
<dbReference type="RefSeq" id="WP_212536243.1">
    <property type="nucleotide sequence ID" value="NZ_JAGTUU010000003.1"/>
</dbReference>
<evidence type="ECO:0000313" key="3">
    <source>
        <dbReference type="EMBL" id="MBS0124288.1"/>
    </source>
</evidence>
<keyword evidence="4" id="KW-1185">Reference proteome</keyword>
<keyword evidence="2" id="KW-1133">Transmembrane helix</keyword>
<protein>
    <submittedName>
        <fullName evidence="3">Endonuclease</fullName>
    </submittedName>
</protein>
<comment type="caution">
    <text evidence="3">The sequence shown here is derived from an EMBL/GenBank/DDBJ whole genome shotgun (WGS) entry which is preliminary data.</text>
</comment>
<keyword evidence="3" id="KW-0378">Hydrolase</keyword>
<organism evidence="3 4">
    <name type="scientific">Thetidibacter halocola</name>
    <dbReference type="NCBI Taxonomy" id="2827239"/>
    <lineage>
        <taxon>Bacteria</taxon>
        <taxon>Pseudomonadati</taxon>
        <taxon>Pseudomonadota</taxon>
        <taxon>Alphaproteobacteria</taxon>
        <taxon>Rhodobacterales</taxon>
        <taxon>Roseobacteraceae</taxon>
        <taxon>Thetidibacter</taxon>
    </lineage>
</organism>
<feature type="transmembrane region" description="Helical" evidence="2">
    <location>
        <begin position="12"/>
        <end position="31"/>
    </location>
</feature>
<dbReference type="Proteomes" id="UP000681356">
    <property type="component" value="Unassembled WGS sequence"/>
</dbReference>
<feature type="transmembrane region" description="Helical" evidence="2">
    <location>
        <begin position="37"/>
        <end position="60"/>
    </location>
</feature>
<feature type="region of interest" description="Disordered" evidence="1">
    <location>
        <begin position="70"/>
        <end position="109"/>
    </location>
</feature>
<keyword evidence="3" id="KW-0540">Nuclease</keyword>
<keyword evidence="2" id="KW-0472">Membrane</keyword>
<dbReference type="EMBL" id="JAGTUU010000003">
    <property type="protein sequence ID" value="MBS0124288.1"/>
    <property type="molecule type" value="Genomic_DNA"/>
</dbReference>
<name>A0A8J7WFV3_9RHOB</name>
<gene>
    <name evidence="3" type="ORF">KB874_09070</name>
</gene>
<feature type="compositionally biased region" description="Low complexity" evidence="1">
    <location>
        <begin position="90"/>
        <end position="109"/>
    </location>
</feature>
<sequence length="244" mass="24522">MNDNNGGFSCALGCWALAAGAGLLAFILLIVLGGQGFIASVFLSAVLFAGLGLLMGWIFCQPLPKAGEVKPGEDRGMRAVPPPLGETGHAAPAAAPAPKAEAPAAAAKPAATAPAAAEPVIQPSKALAGEADLAGRKGSWKYQGAAAPASAAAPAPAAAEAGEGTRPAMLSAAREGGPDNLKDIKGIGPKLEQLCHSMGVFHFDQIASWGPAEVAWMDANLEGFKGRVTRDDWVGQAKALVAGR</sequence>
<keyword evidence="3" id="KW-0255">Endonuclease</keyword>
<proteinExistence type="predicted"/>
<dbReference type="GO" id="GO:0004519">
    <property type="term" value="F:endonuclease activity"/>
    <property type="evidence" value="ECO:0007669"/>
    <property type="project" value="UniProtKB-KW"/>
</dbReference>
<keyword evidence="2" id="KW-0812">Transmembrane</keyword>
<evidence type="ECO:0000256" key="2">
    <source>
        <dbReference type="SAM" id="Phobius"/>
    </source>
</evidence>
<accession>A0A8J7WFV3</accession>
<reference evidence="3" key="1">
    <citation type="submission" date="2021-04" db="EMBL/GenBank/DDBJ databases">
        <authorList>
            <person name="Yoon J."/>
        </authorList>
    </citation>
    <scope>NUCLEOTIDE SEQUENCE</scope>
    <source>
        <strain evidence="3">KMU-90</strain>
    </source>
</reference>
<evidence type="ECO:0000313" key="4">
    <source>
        <dbReference type="Proteomes" id="UP000681356"/>
    </source>
</evidence>
<evidence type="ECO:0000256" key="1">
    <source>
        <dbReference type="SAM" id="MobiDB-lite"/>
    </source>
</evidence>